<dbReference type="Proteomes" id="UP001165740">
    <property type="component" value="Chromosome 1"/>
</dbReference>
<dbReference type="VEuPathDB" id="VectorBase:BGLB004317"/>
<reference evidence="12" key="2">
    <citation type="submission" date="2025-04" db="UniProtKB">
        <authorList>
            <consortium name="RefSeq"/>
        </authorList>
    </citation>
    <scope>IDENTIFICATION</scope>
</reference>
<evidence type="ECO:0000313" key="11">
    <source>
        <dbReference type="Proteomes" id="UP001165740"/>
    </source>
</evidence>
<dbReference type="OMA" id="STIYPCQ"/>
<dbReference type="AlphaFoldDB" id="A0A2C9JLF5"/>
<feature type="binding site" evidence="6">
    <location>
        <begin position="13"/>
        <end position="17"/>
    </location>
    <ligand>
        <name>ATP</name>
        <dbReference type="ChEBI" id="CHEBI:30616"/>
    </ligand>
</feature>
<evidence type="ECO:0000256" key="4">
    <source>
        <dbReference type="ARBA" id="ARBA00036539"/>
    </source>
</evidence>
<name>A0A2C9JLF5_BIOGL</name>
<dbReference type="GO" id="GO:0009396">
    <property type="term" value="P:folic acid-containing compound biosynthetic process"/>
    <property type="evidence" value="ECO:0007669"/>
    <property type="project" value="TreeGrafter"/>
</dbReference>
<evidence type="ECO:0000256" key="2">
    <source>
        <dbReference type="ARBA" id="ARBA00022741"/>
    </source>
</evidence>
<dbReference type="GO" id="GO:0035999">
    <property type="term" value="P:tetrahydrofolate interconversion"/>
    <property type="evidence" value="ECO:0007669"/>
    <property type="project" value="TreeGrafter"/>
</dbReference>
<feature type="coiled-coil region" evidence="8">
    <location>
        <begin position="6"/>
        <end position="37"/>
    </location>
</feature>
<dbReference type="PIRSF" id="PIRSF006806">
    <property type="entry name" value="FTHF_cligase"/>
    <property type="match status" value="1"/>
</dbReference>
<keyword evidence="8" id="KW-0175">Coiled coil</keyword>
<dbReference type="OrthoDB" id="196547at2759"/>
<evidence type="ECO:0000256" key="7">
    <source>
        <dbReference type="RuleBase" id="RU361279"/>
    </source>
</evidence>
<organism evidence="9 10">
    <name type="scientific">Biomphalaria glabrata</name>
    <name type="common">Bloodfluke planorb</name>
    <name type="synonym">Freshwater snail</name>
    <dbReference type="NCBI Taxonomy" id="6526"/>
    <lineage>
        <taxon>Eukaryota</taxon>
        <taxon>Metazoa</taxon>
        <taxon>Spiralia</taxon>
        <taxon>Lophotrochozoa</taxon>
        <taxon>Mollusca</taxon>
        <taxon>Gastropoda</taxon>
        <taxon>Heterobranchia</taxon>
        <taxon>Euthyneura</taxon>
        <taxon>Panpulmonata</taxon>
        <taxon>Hygrophila</taxon>
        <taxon>Lymnaeoidea</taxon>
        <taxon>Planorbidae</taxon>
        <taxon>Biomphalaria</taxon>
    </lineage>
</organism>
<evidence type="ECO:0000313" key="9">
    <source>
        <dbReference type="EnsemblMetazoa" id="BGLB004317-PB"/>
    </source>
</evidence>
<dbReference type="GO" id="GO:0005739">
    <property type="term" value="C:mitochondrion"/>
    <property type="evidence" value="ECO:0007669"/>
    <property type="project" value="TreeGrafter"/>
</dbReference>
<accession>A0A2C9JLF5</accession>
<dbReference type="InterPro" id="IPR024185">
    <property type="entry name" value="FTHF_cligase-like_sf"/>
</dbReference>
<dbReference type="GeneID" id="106058926"/>
<feature type="binding site" evidence="6">
    <location>
        <begin position="146"/>
        <end position="154"/>
    </location>
    <ligand>
        <name>ATP</name>
        <dbReference type="ChEBI" id="CHEBI:30616"/>
    </ligand>
</feature>
<evidence type="ECO:0000256" key="6">
    <source>
        <dbReference type="PIRSR" id="PIRSR006806-1"/>
    </source>
</evidence>
<dbReference type="GO" id="GO:0030272">
    <property type="term" value="F:5-formyltetrahydrofolate cyclo-ligase activity"/>
    <property type="evidence" value="ECO:0007669"/>
    <property type="project" value="UniProtKB-EC"/>
</dbReference>
<dbReference type="GO" id="GO:0046872">
    <property type="term" value="F:metal ion binding"/>
    <property type="evidence" value="ECO:0007669"/>
    <property type="project" value="UniProtKB-KW"/>
</dbReference>
<dbReference type="NCBIfam" id="TIGR02727">
    <property type="entry name" value="MTHFS_bact"/>
    <property type="match status" value="1"/>
</dbReference>
<dbReference type="VEuPathDB" id="VectorBase:BGLAX_032219"/>
<feature type="binding site" evidence="6">
    <location>
        <position position="59"/>
    </location>
    <ligand>
        <name>substrate</name>
    </ligand>
</feature>
<dbReference type="RefSeq" id="XP_013071897.1">
    <property type="nucleotide sequence ID" value="XM_013216443.2"/>
</dbReference>
<evidence type="ECO:0000313" key="10">
    <source>
        <dbReference type="Proteomes" id="UP000076420"/>
    </source>
</evidence>
<evidence type="ECO:0000256" key="1">
    <source>
        <dbReference type="ARBA" id="ARBA00010638"/>
    </source>
</evidence>
<evidence type="ECO:0000256" key="3">
    <source>
        <dbReference type="ARBA" id="ARBA00022840"/>
    </source>
</evidence>
<dbReference type="EC" id="6.3.3.2" evidence="5 7"/>
<evidence type="ECO:0000256" key="5">
    <source>
        <dbReference type="ARBA" id="ARBA00038966"/>
    </source>
</evidence>
<dbReference type="SUPFAM" id="SSF100950">
    <property type="entry name" value="NagB/RpiA/CoA transferase-like"/>
    <property type="match status" value="1"/>
</dbReference>
<dbReference type="Gene3D" id="3.40.50.10420">
    <property type="entry name" value="NagB/RpiA/CoA transferase-like"/>
    <property type="match status" value="1"/>
</dbReference>
<keyword evidence="7" id="KW-0479">Metal-binding</keyword>
<dbReference type="EnsemblMetazoa" id="BGLB004317-RB">
    <property type="protein sequence ID" value="BGLB004317-PB"/>
    <property type="gene ID" value="BGLB004317"/>
</dbReference>
<comment type="similarity">
    <text evidence="1 7">Belongs to the 5-formyltetrahydrofolate cyclo-ligase family.</text>
</comment>
<evidence type="ECO:0000313" key="12">
    <source>
        <dbReference type="RefSeq" id="XP_013071897.1"/>
    </source>
</evidence>
<comment type="cofactor">
    <cofactor evidence="7">
        <name>Mg(2+)</name>
        <dbReference type="ChEBI" id="CHEBI:18420"/>
    </cofactor>
</comment>
<dbReference type="FunFam" id="3.40.50.10420:FF:000007">
    <property type="entry name" value="5-formyltetrahydrofolate cyclo-ligase"/>
    <property type="match status" value="1"/>
</dbReference>
<proteinExistence type="inferred from homology"/>
<sequence length="209" mass="24202">MKMLQLETLLQAKDKLRQQIKANLNKLSQKEKDIQSTVVVNKVLSSKVFQECQRISIYLPMKNEVNTLPILRAMLNNGKQCFIPHYHNDDMIMSKLESWEHYEKLPINTWGIRQPTHFDLSNDAILNGGLDLILMPGLAFTKDGRRLGRGKGYYDKYLQKCEDLGLQPKTVALLFKEQLVDNVPISDNDKLVDFVFYPSEEEMSTSYIF</sequence>
<dbReference type="PANTHER" id="PTHR23407">
    <property type="entry name" value="ATPASE INHIBITOR/5-FORMYLTETRAHYDROFOLATE CYCLO-LIGASE"/>
    <property type="match status" value="1"/>
</dbReference>
<reference evidence="9" key="1">
    <citation type="submission" date="2020-05" db="UniProtKB">
        <authorList>
            <consortium name="EnsemblMetazoa"/>
        </authorList>
    </citation>
    <scope>IDENTIFICATION</scope>
    <source>
        <strain evidence="9">BB02</strain>
    </source>
</reference>
<gene>
    <name evidence="9" type="primary">106058926</name>
    <name evidence="12" type="synonym">LOC106058926</name>
</gene>
<dbReference type="PANTHER" id="PTHR23407:SF1">
    <property type="entry name" value="5-FORMYLTETRAHYDROFOLATE CYCLO-LIGASE"/>
    <property type="match status" value="1"/>
</dbReference>
<keyword evidence="7" id="KW-0460">Magnesium</keyword>
<evidence type="ECO:0000256" key="8">
    <source>
        <dbReference type="SAM" id="Coils"/>
    </source>
</evidence>
<keyword evidence="3 6" id="KW-0067">ATP-binding</keyword>
<keyword evidence="11" id="KW-1185">Reference proteome</keyword>
<keyword evidence="2 6" id="KW-0547">Nucleotide-binding</keyword>
<protein>
    <recommendedName>
        <fullName evidence="5 7">5-formyltetrahydrofolate cyclo-ligase</fullName>
        <ecNumber evidence="5 7">6.3.3.2</ecNumber>
    </recommendedName>
</protein>
<dbReference type="STRING" id="6526.A0A2C9JLF5"/>
<dbReference type="InterPro" id="IPR002698">
    <property type="entry name" value="FTHF_cligase"/>
</dbReference>
<dbReference type="Proteomes" id="UP000076420">
    <property type="component" value="Unassembled WGS sequence"/>
</dbReference>
<dbReference type="Pfam" id="PF01812">
    <property type="entry name" value="5-FTHF_cyc-lig"/>
    <property type="match status" value="1"/>
</dbReference>
<dbReference type="InterPro" id="IPR037171">
    <property type="entry name" value="NagB/RpiA_transferase-like"/>
</dbReference>
<feature type="binding site" evidence="6">
    <location>
        <position position="64"/>
    </location>
    <ligand>
        <name>substrate</name>
    </ligand>
</feature>
<dbReference type="GO" id="GO:0005524">
    <property type="term" value="F:ATP binding"/>
    <property type="evidence" value="ECO:0007669"/>
    <property type="project" value="UniProtKB-KW"/>
</dbReference>
<dbReference type="KEGG" id="bgt:106058926"/>
<comment type="catalytic activity">
    <reaction evidence="4 7">
        <text>(6S)-5-formyl-5,6,7,8-tetrahydrofolate + ATP = (6R)-5,10-methenyltetrahydrofolate + ADP + phosphate</text>
        <dbReference type="Rhea" id="RHEA:10488"/>
        <dbReference type="ChEBI" id="CHEBI:30616"/>
        <dbReference type="ChEBI" id="CHEBI:43474"/>
        <dbReference type="ChEBI" id="CHEBI:57455"/>
        <dbReference type="ChEBI" id="CHEBI:57457"/>
        <dbReference type="ChEBI" id="CHEBI:456216"/>
        <dbReference type="EC" id="6.3.3.2"/>
    </reaction>
</comment>